<evidence type="ECO:0000256" key="3">
    <source>
        <dbReference type="SAM" id="MobiDB-lite"/>
    </source>
</evidence>
<name>A0ABN7WA84_GIGMA</name>
<evidence type="ECO:0000256" key="1">
    <source>
        <dbReference type="ARBA" id="ARBA00023125"/>
    </source>
</evidence>
<keyword evidence="6" id="KW-1185">Reference proteome</keyword>
<dbReference type="SUPFAM" id="SSF46689">
    <property type="entry name" value="Homeodomain-like"/>
    <property type="match status" value="2"/>
</dbReference>
<dbReference type="PANTHER" id="PTHR19303">
    <property type="entry name" value="TRANSPOSON"/>
    <property type="match status" value="1"/>
</dbReference>
<sequence>TIEGSSEGPTKKKQKKTDTKRKSLTGAQKTEICCLKLKGVSQIKLAEQFGIAKATISDIVHEKEKCTCISRANTALQTVTGAIIQHKAIQLAEVLEVIGFNTSDGWLSRFKKWHHIKEYKHLDKGASAPLEDLSRFCSELQKIIKKYKLEDVYNADETALY</sequence>
<proteinExistence type="predicted"/>
<dbReference type="InterPro" id="IPR006600">
    <property type="entry name" value="HTH_CenpB_DNA-bd_dom"/>
</dbReference>
<feature type="domain" description="HTH cro/C1-type" evidence="4">
    <location>
        <begin position="36"/>
        <end position="107"/>
    </location>
</feature>
<dbReference type="InterPro" id="IPR050863">
    <property type="entry name" value="CenT-Element_Derived"/>
</dbReference>
<evidence type="ECO:0000313" key="5">
    <source>
        <dbReference type="EMBL" id="CAG8823421.1"/>
    </source>
</evidence>
<evidence type="ECO:0000256" key="2">
    <source>
        <dbReference type="ARBA" id="ARBA00023242"/>
    </source>
</evidence>
<dbReference type="Pfam" id="PF03221">
    <property type="entry name" value="HTH_Tnp_Tc5"/>
    <property type="match status" value="1"/>
</dbReference>
<dbReference type="EMBL" id="CAJVQB010036058">
    <property type="protein sequence ID" value="CAG8823421.1"/>
    <property type="molecule type" value="Genomic_DNA"/>
</dbReference>
<feature type="region of interest" description="Disordered" evidence="3">
    <location>
        <begin position="1"/>
        <end position="22"/>
    </location>
</feature>
<keyword evidence="1" id="KW-0238">DNA-binding</keyword>
<protein>
    <submittedName>
        <fullName evidence="5">12187_t:CDS:1</fullName>
    </submittedName>
</protein>
<comment type="caution">
    <text evidence="5">The sequence shown here is derived from an EMBL/GenBank/DDBJ whole genome shotgun (WGS) entry which is preliminary data.</text>
</comment>
<evidence type="ECO:0000313" key="6">
    <source>
        <dbReference type="Proteomes" id="UP000789901"/>
    </source>
</evidence>
<dbReference type="InterPro" id="IPR009057">
    <property type="entry name" value="Homeodomain-like_sf"/>
</dbReference>
<accession>A0ABN7WA84</accession>
<keyword evidence="2" id="KW-0539">Nucleus</keyword>
<evidence type="ECO:0000259" key="4">
    <source>
        <dbReference type="PROSITE" id="PS50943"/>
    </source>
</evidence>
<dbReference type="InterPro" id="IPR007889">
    <property type="entry name" value="HTH_Psq"/>
</dbReference>
<reference evidence="5 6" key="1">
    <citation type="submission" date="2021-06" db="EMBL/GenBank/DDBJ databases">
        <authorList>
            <person name="Kallberg Y."/>
            <person name="Tangrot J."/>
            <person name="Rosling A."/>
        </authorList>
    </citation>
    <scope>NUCLEOTIDE SEQUENCE [LARGE SCALE GENOMIC DNA]</scope>
    <source>
        <strain evidence="5 6">120-4 pot B 10/14</strain>
    </source>
</reference>
<dbReference type="PROSITE" id="PS50943">
    <property type="entry name" value="HTH_CROC1"/>
    <property type="match status" value="1"/>
</dbReference>
<gene>
    <name evidence="5" type="ORF">GMARGA_LOCUS28336</name>
</gene>
<dbReference type="Pfam" id="PF04218">
    <property type="entry name" value="CENP-B_N"/>
    <property type="match status" value="1"/>
</dbReference>
<organism evidence="5 6">
    <name type="scientific">Gigaspora margarita</name>
    <dbReference type="NCBI Taxonomy" id="4874"/>
    <lineage>
        <taxon>Eukaryota</taxon>
        <taxon>Fungi</taxon>
        <taxon>Fungi incertae sedis</taxon>
        <taxon>Mucoromycota</taxon>
        <taxon>Glomeromycotina</taxon>
        <taxon>Glomeromycetes</taxon>
        <taxon>Diversisporales</taxon>
        <taxon>Gigasporaceae</taxon>
        <taxon>Gigaspora</taxon>
    </lineage>
</organism>
<dbReference type="Proteomes" id="UP000789901">
    <property type="component" value="Unassembled WGS sequence"/>
</dbReference>
<dbReference type="Gene3D" id="1.10.10.60">
    <property type="entry name" value="Homeodomain-like"/>
    <property type="match status" value="2"/>
</dbReference>
<dbReference type="InterPro" id="IPR001387">
    <property type="entry name" value="Cro/C1-type_HTH"/>
</dbReference>
<feature type="non-terminal residue" evidence="5">
    <location>
        <position position="1"/>
    </location>
</feature>
<dbReference type="PANTHER" id="PTHR19303:SF73">
    <property type="entry name" value="PROTEIN PDC2"/>
    <property type="match status" value="1"/>
</dbReference>